<evidence type="ECO:0000313" key="1">
    <source>
        <dbReference type="EMBL" id="KAJ0084966.1"/>
    </source>
</evidence>
<comment type="caution">
    <text evidence="1">The sequence shown here is derived from an EMBL/GenBank/DDBJ whole genome shotgun (WGS) entry which is preliminary data.</text>
</comment>
<keyword evidence="2" id="KW-1185">Reference proteome</keyword>
<sequence length="51" mass="6091">MDKEKVRAITEWQAPTKVKELQSFFGLANYYRPFIRGYSKKSSPAYRFVEK</sequence>
<dbReference type="Proteomes" id="UP001164250">
    <property type="component" value="Chromosome 11"/>
</dbReference>
<evidence type="ECO:0000313" key="2">
    <source>
        <dbReference type="Proteomes" id="UP001164250"/>
    </source>
</evidence>
<name>A0ACC1AEX0_9ROSI</name>
<gene>
    <name evidence="1" type="ORF">Patl1_30138</name>
</gene>
<protein>
    <submittedName>
        <fullName evidence="1">Uncharacterized protein</fullName>
    </submittedName>
</protein>
<organism evidence="1 2">
    <name type="scientific">Pistacia atlantica</name>
    <dbReference type="NCBI Taxonomy" id="434234"/>
    <lineage>
        <taxon>Eukaryota</taxon>
        <taxon>Viridiplantae</taxon>
        <taxon>Streptophyta</taxon>
        <taxon>Embryophyta</taxon>
        <taxon>Tracheophyta</taxon>
        <taxon>Spermatophyta</taxon>
        <taxon>Magnoliopsida</taxon>
        <taxon>eudicotyledons</taxon>
        <taxon>Gunneridae</taxon>
        <taxon>Pentapetalae</taxon>
        <taxon>rosids</taxon>
        <taxon>malvids</taxon>
        <taxon>Sapindales</taxon>
        <taxon>Anacardiaceae</taxon>
        <taxon>Pistacia</taxon>
    </lineage>
</organism>
<proteinExistence type="predicted"/>
<dbReference type="EMBL" id="CM047907">
    <property type="protein sequence ID" value="KAJ0084966.1"/>
    <property type="molecule type" value="Genomic_DNA"/>
</dbReference>
<accession>A0ACC1AEX0</accession>
<reference evidence="2" key="1">
    <citation type="journal article" date="2023" name="G3 (Bethesda)">
        <title>Genome assembly and association tests identify interacting loci associated with vigor, precocity, and sex in interspecific pistachio rootstocks.</title>
        <authorList>
            <person name="Palmer W."/>
            <person name="Jacygrad E."/>
            <person name="Sagayaradj S."/>
            <person name="Cavanaugh K."/>
            <person name="Han R."/>
            <person name="Bertier L."/>
            <person name="Beede B."/>
            <person name="Kafkas S."/>
            <person name="Golino D."/>
            <person name="Preece J."/>
            <person name="Michelmore R."/>
        </authorList>
    </citation>
    <scope>NUCLEOTIDE SEQUENCE [LARGE SCALE GENOMIC DNA]</scope>
</reference>